<dbReference type="GO" id="GO:0006654">
    <property type="term" value="P:phosphatidic acid biosynthetic process"/>
    <property type="evidence" value="ECO:0007669"/>
    <property type="project" value="TreeGrafter"/>
</dbReference>
<dbReference type="PANTHER" id="PTHR10434:SF9">
    <property type="entry name" value="PHOSPHOLIPID_GLYCEROL ACYLTRANSFERASE DOMAIN-CONTAINING PROTEIN"/>
    <property type="match status" value="1"/>
</dbReference>
<evidence type="ECO:0000256" key="2">
    <source>
        <dbReference type="ARBA" id="ARBA00022679"/>
    </source>
</evidence>
<keyword evidence="3 5" id="KW-0012">Acyltransferase</keyword>
<dbReference type="SUPFAM" id="SSF69593">
    <property type="entry name" value="Glycerol-3-phosphate (1)-acyltransferase"/>
    <property type="match status" value="1"/>
</dbReference>
<proteinExistence type="predicted"/>
<keyword evidence="2 5" id="KW-0808">Transferase</keyword>
<dbReference type="AlphaFoldDB" id="A0A2S1SKH3"/>
<organism evidence="5 6">
    <name type="scientific">Flavobacterium pallidum</name>
    <dbReference type="NCBI Taxonomy" id="2172098"/>
    <lineage>
        <taxon>Bacteria</taxon>
        <taxon>Pseudomonadati</taxon>
        <taxon>Bacteroidota</taxon>
        <taxon>Flavobacteriia</taxon>
        <taxon>Flavobacteriales</taxon>
        <taxon>Flavobacteriaceae</taxon>
        <taxon>Flavobacterium</taxon>
    </lineage>
</organism>
<feature type="domain" description="Phospholipid/glycerol acyltransferase" evidence="4">
    <location>
        <begin position="30"/>
        <end position="142"/>
    </location>
</feature>
<dbReference type="RefSeq" id="WP_108904682.1">
    <property type="nucleotide sequence ID" value="NZ_CP029187.1"/>
</dbReference>
<dbReference type="InterPro" id="IPR002123">
    <property type="entry name" value="Plipid/glycerol_acylTrfase"/>
</dbReference>
<dbReference type="EMBL" id="CP029187">
    <property type="protein sequence ID" value="AWI26910.1"/>
    <property type="molecule type" value="Genomic_DNA"/>
</dbReference>
<gene>
    <name evidence="5" type="ORF">HYN49_13905</name>
</gene>
<comment type="pathway">
    <text evidence="1">Lipid metabolism.</text>
</comment>
<dbReference type="SMART" id="SM00563">
    <property type="entry name" value="PlsC"/>
    <property type="match status" value="1"/>
</dbReference>
<protein>
    <submittedName>
        <fullName evidence="5">Acyltransferase</fullName>
    </submittedName>
</protein>
<evidence type="ECO:0000256" key="3">
    <source>
        <dbReference type="ARBA" id="ARBA00023315"/>
    </source>
</evidence>
<dbReference type="Proteomes" id="UP000244937">
    <property type="component" value="Chromosome"/>
</dbReference>
<evidence type="ECO:0000313" key="5">
    <source>
        <dbReference type="EMBL" id="AWI26910.1"/>
    </source>
</evidence>
<keyword evidence="6" id="KW-1185">Reference proteome</keyword>
<name>A0A2S1SKH3_9FLAO</name>
<dbReference type="GO" id="GO:0003841">
    <property type="term" value="F:1-acylglycerol-3-phosphate O-acyltransferase activity"/>
    <property type="evidence" value="ECO:0007669"/>
    <property type="project" value="TreeGrafter"/>
</dbReference>
<evidence type="ECO:0000259" key="4">
    <source>
        <dbReference type="SMART" id="SM00563"/>
    </source>
</evidence>
<reference evidence="5 6" key="1">
    <citation type="submission" date="2018-05" db="EMBL/GenBank/DDBJ databases">
        <title>Genome sequencing of Flavobacterium sp. HYN0049.</title>
        <authorList>
            <person name="Yi H."/>
            <person name="Baek C."/>
        </authorList>
    </citation>
    <scope>NUCLEOTIDE SEQUENCE [LARGE SCALE GENOMIC DNA]</scope>
    <source>
        <strain evidence="5 6">HYN0049</strain>
    </source>
</reference>
<evidence type="ECO:0000256" key="1">
    <source>
        <dbReference type="ARBA" id="ARBA00005189"/>
    </source>
</evidence>
<sequence length="185" mass="20965">MKRLIYKVIFFRLMGWRITGMMDPGIRKSVLMIVPHTSWMDFFIGLFARGIIGLEMHWVGKKELFQFPLNGYFRWMGGAPLDRSGGRNTVDAVAGLFAERKVFRMAIAPEGTRKAVITLKSGFYYIALKADVPIIPIAFDYGRKEVALGKPFYPTGNEDADVAILLRHFEGVTGKFPENGFGYEK</sequence>
<dbReference type="PANTHER" id="PTHR10434">
    <property type="entry name" value="1-ACYL-SN-GLYCEROL-3-PHOSPHATE ACYLTRANSFERASE"/>
    <property type="match status" value="1"/>
</dbReference>
<dbReference type="Pfam" id="PF01553">
    <property type="entry name" value="Acyltransferase"/>
    <property type="match status" value="1"/>
</dbReference>
<evidence type="ECO:0000313" key="6">
    <source>
        <dbReference type="Proteomes" id="UP000244937"/>
    </source>
</evidence>
<dbReference type="KEGG" id="fpal:HYN49_13905"/>
<dbReference type="OrthoDB" id="9796839at2"/>
<accession>A0A2S1SKH3</accession>